<reference evidence="3" key="1">
    <citation type="submission" date="2021-02" db="EMBL/GenBank/DDBJ databases">
        <authorList>
            <person name="Nowell W R."/>
        </authorList>
    </citation>
    <scope>NUCLEOTIDE SEQUENCE</scope>
</reference>
<evidence type="ECO:0000313" key="2">
    <source>
        <dbReference type="EMBL" id="CAF2213756.1"/>
    </source>
</evidence>
<proteinExistence type="predicted"/>
<dbReference type="EMBL" id="CAJOBG010001662">
    <property type="protein sequence ID" value="CAF3948361.1"/>
    <property type="molecule type" value="Genomic_DNA"/>
</dbReference>
<dbReference type="EMBL" id="CAJNRF010016831">
    <property type="protein sequence ID" value="CAF2213756.1"/>
    <property type="molecule type" value="Genomic_DNA"/>
</dbReference>
<gene>
    <name evidence="3" type="ORF">OVN521_LOCUS12090</name>
    <name evidence="2" type="ORF">WKI299_LOCUS35146</name>
</gene>
<dbReference type="Gene3D" id="1.20.1070.10">
    <property type="entry name" value="Rhodopsin 7-helix transmembrane proteins"/>
    <property type="match status" value="1"/>
</dbReference>
<accession>A0A819KK35</accession>
<keyword evidence="1" id="KW-0812">Transmembrane</keyword>
<keyword evidence="4" id="KW-1185">Reference proteome</keyword>
<evidence type="ECO:0008006" key="5">
    <source>
        <dbReference type="Google" id="ProtNLM"/>
    </source>
</evidence>
<evidence type="ECO:0000256" key="1">
    <source>
        <dbReference type="SAM" id="Phobius"/>
    </source>
</evidence>
<keyword evidence="1" id="KW-0472">Membrane</keyword>
<dbReference type="Proteomes" id="UP000663866">
    <property type="component" value="Unassembled WGS sequence"/>
</dbReference>
<evidence type="ECO:0000313" key="3">
    <source>
        <dbReference type="EMBL" id="CAF3948361.1"/>
    </source>
</evidence>
<protein>
    <recommendedName>
        <fullName evidence="5">G-protein coupled receptors family 1 profile domain-containing protein</fullName>
    </recommendedName>
</protein>
<dbReference type="AlphaFoldDB" id="A0A819KK35"/>
<name>A0A819KK35_9BILA</name>
<sequence length="188" mass="21944">MCFAVAAWTLLAASSDRYLRRSRLVKYRSLSTVQTARRLLMIISTVCILSYTEVLYFYQASVPNFSVACYPQSFSRRLYNDWMLIMFNTIIPSFSMANFGSLTIRNIRSGVIYSIKRCDFPNDIVNHNLRLRRNDGNISRMLLIQTHKKLPRRVEVDLCLLIESNFYELQNRILSIANRAWPTEKSHG</sequence>
<feature type="transmembrane region" description="Helical" evidence="1">
    <location>
        <begin position="79"/>
        <end position="99"/>
    </location>
</feature>
<keyword evidence="1" id="KW-1133">Transmembrane helix</keyword>
<evidence type="ECO:0000313" key="4">
    <source>
        <dbReference type="Proteomes" id="UP000663866"/>
    </source>
</evidence>
<comment type="caution">
    <text evidence="3">The sequence shown here is derived from an EMBL/GenBank/DDBJ whole genome shotgun (WGS) entry which is preliminary data.</text>
</comment>
<organism evidence="3 4">
    <name type="scientific">Rotaria magnacalcarata</name>
    <dbReference type="NCBI Taxonomy" id="392030"/>
    <lineage>
        <taxon>Eukaryota</taxon>
        <taxon>Metazoa</taxon>
        <taxon>Spiralia</taxon>
        <taxon>Gnathifera</taxon>
        <taxon>Rotifera</taxon>
        <taxon>Eurotatoria</taxon>
        <taxon>Bdelloidea</taxon>
        <taxon>Philodinida</taxon>
        <taxon>Philodinidae</taxon>
        <taxon>Rotaria</taxon>
    </lineage>
</organism>
<feature type="transmembrane region" description="Helical" evidence="1">
    <location>
        <begin position="39"/>
        <end position="58"/>
    </location>
</feature>
<dbReference type="Proteomes" id="UP000663856">
    <property type="component" value="Unassembled WGS sequence"/>
</dbReference>